<protein>
    <submittedName>
        <fullName evidence="1">Uncharacterized protein</fullName>
    </submittedName>
</protein>
<reference evidence="1 2" key="1">
    <citation type="submission" date="2019-02" db="EMBL/GenBank/DDBJ databases">
        <title>Aquabacterium sp. strain KMB7.</title>
        <authorList>
            <person name="Chen W.-M."/>
        </authorList>
    </citation>
    <scope>NUCLEOTIDE SEQUENCE [LARGE SCALE GENOMIC DNA]</scope>
    <source>
        <strain evidence="1 2">KMB7</strain>
    </source>
</reference>
<dbReference type="RefSeq" id="WP_130967967.1">
    <property type="nucleotide sequence ID" value="NZ_SIXI01000003.1"/>
</dbReference>
<accession>A0A4Q9H182</accession>
<keyword evidence="2" id="KW-1185">Reference proteome</keyword>
<evidence type="ECO:0000313" key="2">
    <source>
        <dbReference type="Proteomes" id="UP000292120"/>
    </source>
</evidence>
<dbReference type="Proteomes" id="UP000292120">
    <property type="component" value="Unassembled WGS sequence"/>
</dbReference>
<sequence length="82" mass="8871">MGIRYLKKHAALEGVVSVEDAETLLQWLKNHPSPAVNLSKCQHLHAAVFQVLLAVQPRILGEIADPLLAAALKVRAEQAQAA</sequence>
<organism evidence="1 2">
    <name type="scientific">Aquabacterium lacunae</name>
    <dbReference type="NCBI Taxonomy" id="2528630"/>
    <lineage>
        <taxon>Bacteria</taxon>
        <taxon>Pseudomonadati</taxon>
        <taxon>Pseudomonadota</taxon>
        <taxon>Betaproteobacteria</taxon>
        <taxon>Burkholderiales</taxon>
        <taxon>Aquabacterium</taxon>
    </lineage>
</organism>
<dbReference type="AlphaFoldDB" id="A0A4Q9H182"/>
<gene>
    <name evidence="1" type="ORF">EYS42_09830</name>
</gene>
<name>A0A4Q9H182_9BURK</name>
<comment type="caution">
    <text evidence="1">The sequence shown here is derived from an EMBL/GenBank/DDBJ whole genome shotgun (WGS) entry which is preliminary data.</text>
</comment>
<dbReference type="OrthoDB" id="7585928at2"/>
<proteinExistence type="predicted"/>
<evidence type="ECO:0000313" key="1">
    <source>
        <dbReference type="EMBL" id="TBO31513.1"/>
    </source>
</evidence>
<dbReference type="EMBL" id="SIXI01000003">
    <property type="protein sequence ID" value="TBO31513.1"/>
    <property type="molecule type" value="Genomic_DNA"/>
</dbReference>